<feature type="binding site" description="covalent" evidence="7">
    <location>
        <position position="143"/>
    </location>
    <ligand>
        <name>heme c</name>
        <dbReference type="ChEBI" id="CHEBI:61717"/>
    </ligand>
</feature>
<organism evidence="9 10">
    <name type="scientific">Rheinheimera mesophila</name>
    <dbReference type="NCBI Taxonomy" id="1547515"/>
    <lineage>
        <taxon>Bacteria</taxon>
        <taxon>Pseudomonadati</taxon>
        <taxon>Pseudomonadota</taxon>
        <taxon>Gammaproteobacteria</taxon>
        <taxon>Chromatiales</taxon>
        <taxon>Chromatiaceae</taxon>
        <taxon>Rheinheimera</taxon>
    </lineage>
</organism>
<dbReference type="EMBL" id="RRCF01000001">
    <property type="protein sequence ID" value="RRJ23581.1"/>
    <property type="molecule type" value="Genomic_DNA"/>
</dbReference>
<dbReference type="Proteomes" id="UP000276260">
    <property type="component" value="Unassembled WGS sequence"/>
</dbReference>
<evidence type="ECO:0000256" key="6">
    <source>
        <dbReference type="PIRSR" id="PIRSR000027-1"/>
    </source>
</evidence>
<evidence type="ECO:0000256" key="2">
    <source>
        <dbReference type="ARBA" id="ARBA00022617"/>
    </source>
</evidence>
<feature type="binding site" description="covalent" evidence="7">
    <location>
        <position position="140"/>
    </location>
    <ligand>
        <name>heme c</name>
        <dbReference type="ChEBI" id="CHEBI:61717"/>
    </ligand>
</feature>
<feature type="chain" id="PRO_5018623795" evidence="8">
    <location>
        <begin position="20"/>
        <end position="150"/>
    </location>
</feature>
<keyword evidence="8" id="KW-0732">Signal</keyword>
<keyword evidence="3 6" id="KW-0479">Metal-binding</keyword>
<reference evidence="9 10" key="1">
    <citation type="submission" date="2018-11" db="EMBL/GenBank/DDBJ databases">
        <title>Draft genome analysis of Rheinheimera mesophila isolated from an industrial waste site.</title>
        <authorList>
            <person name="Yu Q."/>
            <person name="Qi Y."/>
            <person name="Zhang H."/>
            <person name="Lu Y."/>
            <person name="Pu J."/>
        </authorList>
    </citation>
    <scope>NUCLEOTIDE SEQUENCE [LARGE SCALE GENOMIC DNA]</scope>
    <source>
        <strain evidence="9 10">IITR13</strain>
    </source>
</reference>
<evidence type="ECO:0000256" key="5">
    <source>
        <dbReference type="ARBA" id="ARBA00023004"/>
    </source>
</evidence>
<dbReference type="OrthoDB" id="5520910at2"/>
<evidence type="ECO:0000256" key="3">
    <source>
        <dbReference type="ARBA" id="ARBA00022723"/>
    </source>
</evidence>
<dbReference type="GO" id="GO:0009055">
    <property type="term" value="F:electron transfer activity"/>
    <property type="evidence" value="ECO:0007669"/>
    <property type="project" value="InterPro"/>
</dbReference>
<evidence type="ECO:0000256" key="8">
    <source>
        <dbReference type="SAM" id="SignalP"/>
    </source>
</evidence>
<evidence type="ECO:0000313" key="9">
    <source>
        <dbReference type="EMBL" id="RRJ23581.1"/>
    </source>
</evidence>
<dbReference type="InterPro" id="IPR012127">
    <property type="entry name" value="Cyt_c_prime"/>
</dbReference>
<keyword evidence="5 6" id="KW-0408">Iron</keyword>
<gene>
    <name evidence="9" type="ORF">EIK76_05835</name>
</gene>
<dbReference type="GO" id="GO:0020037">
    <property type="term" value="F:heme binding"/>
    <property type="evidence" value="ECO:0007669"/>
    <property type="project" value="InterPro"/>
</dbReference>
<sequence>MKNLFILLSLGLSSAAALAGSAFTDAEDAVSYRQHSFQLIRHNFVDLGDMMRGKIPFDAKRAEKRVNALATLTTLPWEAFEVPGADKVKSDAKAEIWQDLKDFKQKAEQFQTDALALQTAAKSGDQATIKPAFANFAKNCKACHDQYKAD</sequence>
<dbReference type="GO" id="GO:0005506">
    <property type="term" value="F:iron ion binding"/>
    <property type="evidence" value="ECO:0007669"/>
    <property type="project" value="InterPro"/>
</dbReference>
<dbReference type="GO" id="GO:0022900">
    <property type="term" value="P:electron transport chain"/>
    <property type="evidence" value="ECO:0007669"/>
    <property type="project" value="InterPro"/>
</dbReference>
<dbReference type="GO" id="GO:0042597">
    <property type="term" value="C:periplasmic space"/>
    <property type="evidence" value="ECO:0007669"/>
    <property type="project" value="InterPro"/>
</dbReference>
<comment type="caution">
    <text evidence="9">The sequence shown here is derived from an EMBL/GenBank/DDBJ whole genome shotgun (WGS) entry which is preliminary data.</text>
</comment>
<dbReference type="InterPro" id="IPR010980">
    <property type="entry name" value="Cyt_c/b562"/>
</dbReference>
<proteinExistence type="predicted"/>
<dbReference type="PIRSF" id="PIRSF000027">
    <property type="entry name" value="Cytc_c_prime"/>
    <property type="match status" value="1"/>
</dbReference>
<dbReference type="Gene3D" id="1.20.120.10">
    <property type="entry name" value="Cytochrome c/b562"/>
    <property type="match status" value="1"/>
</dbReference>
<evidence type="ECO:0000256" key="1">
    <source>
        <dbReference type="ARBA" id="ARBA00022448"/>
    </source>
</evidence>
<evidence type="ECO:0000256" key="4">
    <source>
        <dbReference type="ARBA" id="ARBA00022982"/>
    </source>
</evidence>
<dbReference type="RefSeq" id="WP_046518251.1">
    <property type="nucleotide sequence ID" value="NZ_LAVS01000001.1"/>
</dbReference>
<protein>
    <submittedName>
        <fullName evidence="9">Cytochrome c</fullName>
    </submittedName>
</protein>
<keyword evidence="2 7" id="KW-0349">Heme</keyword>
<feature type="binding site" description="axial binding residue" evidence="6">
    <location>
        <position position="144"/>
    </location>
    <ligand>
        <name>heme c</name>
        <dbReference type="ChEBI" id="CHEBI:61717"/>
    </ligand>
    <ligandPart>
        <name>Fe</name>
        <dbReference type="ChEBI" id="CHEBI:18248"/>
    </ligandPart>
</feature>
<dbReference type="PROSITE" id="PS51009">
    <property type="entry name" value="CYTCII"/>
    <property type="match status" value="1"/>
</dbReference>
<dbReference type="SUPFAM" id="SSF47175">
    <property type="entry name" value="Cytochromes"/>
    <property type="match status" value="1"/>
</dbReference>
<keyword evidence="10" id="KW-1185">Reference proteome</keyword>
<evidence type="ECO:0000313" key="10">
    <source>
        <dbReference type="Proteomes" id="UP000276260"/>
    </source>
</evidence>
<keyword evidence="4" id="KW-0249">Electron transport</keyword>
<keyword evidence="1" id="KW-0813">Transport</keyword>
<name>A0A3P3QQQ2_9GAMM</name>
<feature type="signal peptide" evidence="8">
    <location>
        <begin position="1"/>
        <end position="19"/>
    </location>
</feature>
<comment type="PTM">
    <text evidence="7">Binds 1 heme group per subunit.</text>
</comment>
<accession>A0A3P3QQQ2</accession>
<dbReference type="AlphaFoldDB" id="A0A3P3QQQ2"/>
<dbReference type="InterPro" id="IPR002321">
    <property type="entry name" value="Cyt_c_II"/>
</dbReference>
<dbReference type="Pfam" id="PF01322">
    <property type="entry name" value="Cytochrom_C_2"/>
    <property type="match status" value="1"/>
</dbReference>
<evidence type="ECO:0000256" key="7">
    <source>
        <dbReference type="PIRSR" id="PIRSR000027-2"/>
    </source>
</evidence>